<evidence type="ECO:0000313" key="5">
    <source>
        <dbReference type="EMBL" id="PWI58991.1"/>
    </source>
</evidence>
<dbReference type="SMART" id="SM00852">
    <property type="entry name" value="MoCF_biosynth"/>
    <property type="match status" value="1"/>
</dbReference>
<dbReference type="Pfam" id="PF00994">
    <property type="entry name" value="MoCF_biosynth"/>
    <property type="match status" value="1"/>
</dbReference>
<comment type="caution">
    <text evidence="5">The sequence shown here is derived from an EMBL/GenBank/DDBJ whole genome shotgun (WGS) entry which is preliminary data.</text>
</comment>
<keyword evidence="6" id="KW-1185">Reference proteome</keyword>
<keyword evidence="3" id="KW-0501">Molybdenum cofactor biosynthesis</keyword>
<dbReference type="Gene3D" id="3.40.980.10">
    <property type="entry name" value="MoaB/Mog-like domain"/>
    <property type="match status" value="1"/>
</dbReference>
<dbReference type="AlphaFoldDB" id="A0A2U3DCI2"/>
<dbReference type="InterPro" id="IPR008284">
    <property type="entry name" value="MoCF_biosynth_CS"/>
</dbReference>
<protein>
    <recommendedName>
        <fullName evidence="4">MoaB/Mog domain-containing protein</fullName>
    </recommendedName>
</protein>
<gene>
    <name evidence="5" type="ORF">BM613_00870</name>
</gene>
<name>A0A2U3DCI2_SULT2</name>
<evidence type="ECO:0000256" key="1">
    <source>
        <dbReference type="ARBA" id="ARBA00003487"/>
    </source>
</evidence>
<dbReference type="NCBIfam" id="TIGR00177">
    <property type="entry name" value="molyb_syn"/>
    <property type="match status" value="1"/>
</dbReference>
<reference evidence="5 6" key="1">
    <citation type="submission" date="2016-11" db="EMBL/GenBank/DDBJ databases">
        <title>Comparative genomics of Acidibacillus ferroxidans species.</title>
        <authorList>
            <person name="Oliveira G."/>
            <person name="Nunes G."/>
            <person name="Oliveira R."/>
            <person name="Araujo F."/>
            <person name="Salim A."/>
            <person name="Scholte L."/>
            <person name="Morais D."/>
            <person name="Nancucheo I."/>
            <person name="Johnson D.B."/>
            <person name="Grail B."/>
            <person name="Bittencourt J."/>
            <person name="Valadares R."/>
        </authorList>
    </citation>
    <scope>NUCLEOTIDE SEQUENCE [LARGE SCALE GENOMIC DNA]</scope>
    <source>
        <strain evidence="5 6">Y002</strain>
    </source>
</reference>
<dbReference type="InterPro" id="IPR036425">
    <property type="entry name" value="MoaB/Mog-like_dom_sf"/>
</dbReference>
<dbReference type="InterPro" id="IPR051920">
    <property type="entry name" value="MPT_Adenylyltrnsfr/MoaC-Rel"/>
</dbReference>
<organism evidence="5 6">
    <name type="scientific">Sulfoacidibacillus thermotolerans</name>
    <name type="common">Acidibacillus sulfuroxidans</name>
    <dbReference type="NCBI Taxonomy" id="1765684"/>
    <lineage>
        <taxon>Bacteria</taxon>
        <taxon>Bacillati</taxon>
        <taxon>Bacillota</taxon>
        <taxon>Bacilli</taxon>
        <taxon>Bacillales</taxon>
        <taxon>Alicyclobacillaceae</taxon>
        <taxon>Sulfoacidibacillus</taxon>
    </lineage>
</organism>
<dbReference type="OrthoDB" id="9784492at2"/>
<dbReference type="PROSITE" id="PS01078">
    <property type="entry name" value="MOCF_BIOSYNTHESIS_1"/>
    <property type="match status" value="1"/>
</dbReference>
<dbReference type="SUPFAM" id="SSF53218">
    <property type="entry name" value="Molybdenum cofactor biosynthesis proteins"/>
    <property type="match status" value="1"/>
</dbReference>
<proteinExistence type="predicted"/>
<dbReference type="CDD" id="cd00886">
    <property type="entry name" value="MogA_MoaB"/>
    <property type="match status" value="1"/>
</dbReference>
<sequence length="161" mass="17131">MFQVAVVTVSDSSYRGERIDKGGPAVTKAVIDAGFEVVSQILLPDEQAAIEAALRELVGLKIPLILTTGGTGLSSRDVTPEATRQVIEREVPGLAEEMRRQGLAKTRFALLSRAVAGTCESSLIINLPGNPEGAVESLQAIIDTLTHALRVLTLPAYDHTK</sequence>
<dbReference type="PANTHER" id="PTHR43764">
    <property type="entry name" value="MOLYBDENUM COFACTOR BIOSYNTHESIS"/>
    <property type="match status" value="1"/>
</dbReference>
<feature type="domain" description="MoaB/Mog" evidence="4">
    <location>
        <begin position="5"/>
        <end position="148"/>
    </location>
</feature>
<accession>A0A2U3DCI2</accession>
<evidence type="ECO:0000259" key="4">
    <source>
        <dbReference type="SMART" id="SM00852"/>
    </source>
</evidence>
<dbReference type="UniPathway" id="UPA00344"/>
<dbReference type="GO" id="GO:0006777">
    <property type="term" value="P:Mo-molybdopterin cofactor biosynthetic process"/>
    <property type="evidence" value="ECO:0007669"/>
    <property type="project" value="UniProtKB-KW"/>
</dbReference>
<evidence type="ECO:0000256" key="2">
    <source>
        <dbReference type="ARBA" id="ARBA00005046"/>
    </source>
</evidence>
<comment type="pathway">
    <text evidence="2">Cofactor biosynthesis; molybdopterin biosynthesis.</text>
</comment>
<dbReference type="InterPro" id="IPR001453">
    <property type="entry name" value="MoaB/Mog_dom"/>
</dbReference>
<evidence type="ECO:0000256" key="3">
    <source>
        <dbReference type="ARBA" id="ARBA00023150"/>
    </source>
</evidence>
<dbReference type="PANTHER" id="PTHR43764:SF1">
    <property type="entry name" value="MOLYBDOPTERIN MOLYBDOTRANSFERASE"/>
    <property type="match status" value="1"/>
</dbReference>
<dbReference type="EMBL" id="MPDK01000002">
    <property type="protein sequence ID" value="PWI58991.1"/>
    <property type="molecule type" value="Genomic_DNA"/>
</dbReference>
<comment type="function">
    <text evidence="1">May be involved in the biosynthesis of molybdopterin.</text>
</comment>
<evidence type="ECO:0000313" key="6">
    <source>
        <dbReference type="Proteomes" id="UP000245380"/>
    </source>
</evidence>
<dbReference type="Proteomes" id="UP000245380">
    <property type="component" value="Unassembled WGS sequence"/>
</dbReference>